<evidence type="ECO:0000256" key="6">
    <source>
        <dbReference type="SAM" id="Phobius"/>
    </source>
</evidence>
<evidence type="ECO:0000256" key="5">
    <source>
        <dbReference type="ARBA" id="ARBA00023136"/>
    </source>
</evidence>
<dbReference type="GO" id="GO:0005886">
    <property type="term" value="C:plasma membrane"/>
    <property type="evidence" value="ECO:0007669"/>
    <property type="project" value="UniProtKB-SubCell"/>
</dbReference>
<dbReference type="Pfam" id="PF02687">
    <property type="entry name" value="FtsX"/>
    <property type="match status" value="1"/>
</dbReference>
<comment type="caution">
    <text evidence="8">The sequence shown here is derived from an EMBL/GenBank/DDBJ whole genome shotgun (WGS) entry which is preliminary data.</text>
</comment>
<accession>E8KHA1</accession>
<evidence type="ECO:0000256" key="3">
    <source>
        <dbReference type="ARBA" id="ARBA00022692"/>
    </source>
</evidence>
<dbReference type="GO" id="GO:0022857">
    <property type="term" value="F:transmembrane transporter activity"/>
    <property type="evidence" value="ECO:0007669"/>
    <property type="project" value="TreeGrafter"/>
</dbReference>
<dbReference type="InterPro" id="IPR003838">
    <property type="entry name" value="ABC3_permease_C"/>
</dbReference>
<keyword evidence="4 6" id="KW-1133">Transmembrane helix</keyword>
<evidence type="ECO:0000256" key="4">
    <source>
        <dbReference type="ARBA" id="ARBA00022989"/>
    </source>
</evidence>
<proteinExistence type="predicted"/>
<keyword evidence="5 6" id="KW-0472">Membrane</keyword>
<evidence type="ECO:0000313" key="8">
    <source>
        <dbReference type="EMBL" id="EFX91729.1"/>
    </source>
</evidence>
<dbReference type="Proteomes" id="UP000005467">
    <property type="component" value="Unassembled WGS sequence"/>
</dbReference>
<feature type="transmembrane region" description="Helical" evidence="6">
    <location>
        <begin position="123"/>
        <end position="150"/>
    </location>
</feature>
<dbReference type="HOGENOM" id="CLU_000604_8_5_6"/>
<feature type="domain" description="ABC3 transporter permease C-terminal" evidence="7">
    <location>
        <begin position="81"/>
        <end position="195"/>
    </location>
</feature>
<sequence>MNQTSLKMWMPYTTLMQRISGEKHIDSLTVKVKDNIESQTAEKSITKLLMAKHGKKDFFVMNSDTIKQTSTTNTMKLLISSIAMISLIVGGIGVMNIMLVSVTERTKEIGVRMAIGAKQRNILQQFLIEAILICLLGGIIGILFAITIIVTFNTLGSNFQMVLSPASVVLAVFFSTLIGVVFGYMPAKNASKLNPITAFTRVNELTVSG</sequence>
<keyword evidence="3 6" id="KW-0812">Transmembrane</keyword>
<gene>
    <name evidence="8" type="ORF">HMPREF0027_1218</name>
</gene>
<name>E8KHA1_9PAST</name>
<dbReference type="PANTHER" id="PTHR30572">
    <property type="entry name" value="MEMBRANE COMPONENT OF TRANSPORTER-RELATED"/>
    <property type="match status" value="1"/>
</dbReference>
<dbReference type="InterPro" id="IPR050250">
    <property type="entry name" value="Macrolide_Exporter_MacB"/>
</dbReference>
<feature type="transmembrane region" description="Helical" evidence="6">
    <location>
        <begin position="77"/>
        <end position="102"/>
    </location>
</feature>
<protein>
    <submittedName>
        <fullName evidence="8">Efflux ABC transporter, permease protein</fullName>
    </submittedName>
</protein>
<feature type="transmembrane region" description="Helical" evidence="6">
    <location>
        <begin position="162"/>
        <end position="184"/>
    </location>
</feature>
<comment type="subcellular location">
    <subcellularLocation>
        <location evidence="1">Cell membrane</location>
        <topology evidence="1">Multi-pass membrane protein</topology>
    </subcellularLocation>
</comment>
<keyword evidence="9" id="KW-1185">Reference proteome</keyword>
<dbReference type="EMBL" id="AEVG01000087">
    <property type="protein sequence ID" value="EFX91729.1"/>
    <property type="molecule type" value="Genomic_DNA"/>
</dbReference>
<dbReference type="AlphaFoldDB" id="E8KHA1"/>
<reference evidence="8 9" key="1">
    <citation type="submission" date="2011-01" db="EMBL/GenBank/DDBJ databases">
        <authorList>
            <person name="Muzny D."/>
            <person name="Qin X."/>
            <person name="Deng J."/>
            <person name="Jiang H."/>
            <person name="Liu Y."/>
            <person name="Qu J."/>
            <person name="Song X.-Z."/>
            <person name="Zhang L."/>
            <person name="Thornton R."/>
            <person name="Coyle M."/>
            <person name="Francisco L."/>
            <person name="Jackson L."/>
            <person name="Javaid M."/>
            <person name="Korchina V."/>
            <person name="Kovar C."/>
            <person name="Mata R."/>
            <person name="Mathew T."/>
            <person name="Ngo R."/>
            <person name="Nguyen L."/>
            <person name="Nguyen N."/>
            <person name="Okwuonu G."/>
            <person name="Ongeri F."/>
            <person name="Pham C."/>
            <person name="Simmons D."/>
            <person name="Wilczek-Boney K."/>
            <person name="Hale W."/>
            <person name="Jakkamsetti A."/>
            <person name="Pham P."/>
            <person name="Ruth R."/>
            <person name="San Lucas F."/>
            <person name="Warren J."/>
            <person name="Zhang J."/>
            <person name="Zhao Z."/>
            <person name="Zhou C."/>
            <person name="Zhu D."/>
            <person name="Lee S."/>
            <person name="Bess C."/>
            <person name="Blankenburg K."/>
            <person name="Forbes L."/>
            <person name="Fu Q."/>
            <person name="Gubbala S."/>
            <person name="Hirani K."/>
            <person name="Jayaseelan J.C."/>
            <person name="Lara F."/>
            <person name="Munidasa M."/>
            <person name="Palculict T."/>
            <person name="Patil S."/>
            <person name="Pu L.-L."/>
            <person name="Saada N."/>
            <person name="Tang L."/>
            <person name="Weissenberger G."/>
            <person name="Zhu Y."/>
            <person name="Hemphill L."/>
            <person name="Shang Y."/>
            <person name="Youmans B."/>
            <person name="Ayvaz T."/>
            <person name="Ross M."/>
            <person name="Santibanez J."/>
            <person name="Aqrawi P."/>
            <person name="Gross S."/>
            <person name="Joshi V."/>
            <person name="Fowler G."/>
            <person name="Nazareth L."/>
            <person name="Reid J."/>
            <person name="Worley K."/>
            <person name="Petrosino J."/>
            <person name="Highlander S."/>
            <person name="Gibbs R."/>
        </authorList>
    </citation>
    <scope>NUCLEOTIDE SEQUENCE [LARGE SCALE GENOMIC DNA]</scope>
    <source>
        <strain evidence="8 9">ATCC 25976</strain>
    </source>
</reference>
<keyword evidence="2" id="KW-1003">Cell membrane</keyword>
<evidence type="ECO:0000313" key="9">
    <source>
        <dbReference type="Proteomes" id="UP000005467"/>
    </source>
</evidence>
<organism evidence="8 9">
    <name type="scientific">Actinobacillus ureae ATCC 25976</name>
    <dbReference type="NCBI Taxonomy" id="887324"/>
    <lineage>
        <taxon>Bacteria</taxon>
        <taxon>Pseudomonadati</taxon>
        <taxon>Pseudomonadota</taxon>
        <taxon>Gammaproteobacteria</taxon>
        <taxon>Pasteurellales</taxon>
        <taxon>Pasteurellaceae</taxon>
        <taxon>Actinobacillus</taxon>
    </lineage>
</organism>
<evidence type="ECO:0000259" key="7">
    <source>
        <dbReference type="Pfam" id="PF02687"/>
    </source>
</evidence>
<dbReference type="PANTHER" id="PTHR30572:SF14">
    <property type="entry name" value="MACROLIDE EXPORT ATP-BINDING_PERMEASE PROTEIN MACB"/>
    <property type="match status" value="1"/>
</dbReference>
<evidence type="ECO:0000256" key="2">
    <source>
        <dbReference type="ARBA" id="ARBA00022475"/>
    </source>
</evidence>
<evidence type="ECO:0000256" key="1">
    <source>
        <dbReference type="ARBA" id="ARBA00004651"/>
    </source>
</evidence>